<dbReference type="Pfam" id="PF01497">
    <property type="entry name" value="Peripla_BP_2"/>
    <property type="match status" value="1"/>
</dbReference>
<dbReference type="Proteomes" id="UP000001784">
    <property type="component" value="Chromosome"/>
</dbReference>
<proteinExistence type="predicted"/>
<dbReference type="HOGENOM" id="CLU_038034_13_1_7"/>
<dbReference type="STRING" id="335543.Sfum_3702"/>
<dbReference type="InterPro" id="IPR002491">
    <property type="entry name" value="ABC_transptr_periplasmic_BD"/>
</dbReference>
<dbReference type="Gene3D" id="3.40.50.1980">
    <property type="entry name" value="Nitrogenase molybdenum iron protein domain"/>
    <property type="match status" value="2"/>
</dbReference>
<dbReference type="PANTHER" id="PTHR30535:SF34">
    <property type="entry name" value="MOLYBDATE-BINDING PROTEIN MOLA"/>
    <property type="match status" value="1"/>
</dbReference>
<feature type="domain" description="Fe/B12 periplasmic-binding" evidence="1">
    <location>
        <begin position="47"/>
        <end position="316"/>
    </location>
</feature>
<evidence type="ECO:0000259" key="1">
    <source>
        <dbReference type="PROSITE" id="PS50983"/>
    </source>
</evidence>
<dbReference type="PROSITE" id="PS50983">
    <property type="entry name" value="FE_B12_PBP"/>
    <property type="match status" value="1"/>
</dbReference>
<evidence type="ECO:0000313" key="2">
    <source>
        <dbReference type="EMBL" id="ABK19372.1"/>
    </source>
</evidence>
<dbReference type="AlphaFoldDB" id="A0LPM0"/>
<dbReference type="InParanoid" id="A0LPM0"/>
<dbReference type="OrthoDB" id="9775594at2"/>
<protein>
    <submittedName>
        <fullName evidence="2">Periplasmic binding protein</fullName>
    </submittedName>
</protein>
<dbReference type="InterPro" id="IPR050902">
    <property type="entry name" value="ABC_Transporter_SBP"/>
</dbReference>
<dbReference type="EMBL" id="CP000478">
    <property type="protein sequence ID" value="ABK19372.1"/>
    <property type="molecule type" value="Genomic_DNA"/>
</dbReference>
<reference evidence="2 3" key="1">
    <citation type="submission" date="2006-10" db="EMBL/GenBank/DDBJ databases">
        <title>Complete sequence of Syntrophobacter fumaroxidans MPOB.</title>
        <authorList>
            <consortium name="US DOE Joint Genome Institute"/>
            <person name="Copeland A."/>
            <person name="Lucas S."/>
            <person name="Lapidus A."/>
            <person name="Barry K."/>
            <person name="Detter J.C."/>
            <person name="Glavina del Rio T."/>
            <person name="Hammon N."/>
            <person name="Israni S."/>
            <person name="Pitluck S."/>
            <person name="Goltsman E.G."/>
            <person name="Martinez M."/>
            <person name="Schmutz J."/>
            <person name="Larimer F."/>
            <person name="Land M."/>
            <person name="Hauser L."/>
            <person name="Kyrpides N."/>
            <person name="Kim E."/>
            <person name="Boone D.R."/>
            <person name="Brockman F."/>
            <person name="Culley D."/>
            <person name="Ferry J."/>
            <person name="Gunsalus R."/>
            <person name="McInerney M.J."/>
            <person name="Morrison M."/>
            <person name="Plugge C."/>
            <person name="Rohlin L."/>
            <person name="Scholten J."/>
            <person name="Sieber J."/>
            <person name="Stams A.J.M."/>
            <person name="Worm P."/>
            <person name="Henstra A.M."/>
            <person name="Richardson P."/>
        </authorList>
    </citation>
    <scope>NUCLEOTIDE SEQUENCE [LARGE SCALE GENOMIC DNA]</scope>
    <source>
        <strain evidence="3">DSM 10017 / MPOB</strain>
    </source>
</reference>
<dbReference type="Gene3D" id="1.20.58.2180">
    <property type="match status" value="1"/>
</dbReference>
<accession>A0LPM0</accession>
<evidence type="ECO:0000313" key="3">
    <source>
        <dbReference type="Proteomes" id="UP000001784"/>
    </source>
</evidence>
<sequence>MIEKSRKQIVGSLFLLFLSVLISVQAEGKEIVDMAGRKVIVPDRVTKVYGASPPATYLLYAVDPALIAGLNYPFNPKERTYLRPDVVSLPVIGGWFGQGRTPNQEALLKVKPDVMVAWMWKTKAANEKIEQVARLLGLPLVYVRLDHLGEYSDAFLFMGRLVGREERSRQLSEYAKRTMAEVEPVVAAVPLGKRVSVYYAEAPDGLSTECDASPHTELINLAGGENIYRCAPKDDYGMERISIEQVMLADPEVILAQEKEYVDRVRSDPGWKSIRAVKNGRVHLIPGAPFNWFDRPPSFMRLLGIKWLTNLLYPDRYPLDLAKETREFYRLFLNVELDDDALREVLHQ</sequence>
<name>A0LPM0_SYNFM</name>
<dbReference type="KEGG" id="sfu:Sfum_3702"/>
<dbReference type="eggNOG" id="COG0614">
    <property type="taxonomic scope" value="Bacteria"/>
</dbReference>
<gene>
    <name evidence="2" type="ordered locus">Sfum_3702</name>
</gene>
<organism evidence="2 3">
    <name type="scientific">Syntrophobacter fumaroxidans (strain DSM 10017 / MPOB)</name>
    <dbReference type="NCBI Taxonomy" id="335543"/>
    <lineage>
        <taxon>Bacteria</taxon>
        <taxon>Pseudomonadati</taxon>
        <taxon>Thermodesulfobacteriota</taxon>
        <taxon>Syntrophobacteria</taxon>
        <taxon>Syntrophobacterales</taxon>
        <taxon>Syntrophobacteraceae</taxon>
        <taxon>Syntrophobacter</taxon>
    </lineage>
</organism>
<dbReference type="RefSeq" id="WP_011700497.1">
    <property type="nucleotide sequence ID" value="NC_008554.1"/>
</dbReference>
<keyword evidence="3" id="KW-1185">Reference proteome</keyword>
<dbReference type="SUPFAM" id="SSF53807">
    <property type="entry name" value="Helical backbone' metal receptor"/>
    <property type="match status" value="1"/>
</dbReference>
<dbReference type="PANTHER" id="PTHR30535">
    <property type="entry name" value="VITAMIN B12-BINDING PROTEIN"/>
    <property type="match status" value="1"/>
</dbReference>